<evidence type="ECO:0000313" key="5">
    <source>
        <dbReference type="Proteomes" id="UP000004578"/>
    </source>
</evidence>
<proteinExistence type="predicted"/>
<keyword evidence="5" id="KW-1185">Reference proteome</keyword>
<organism evidence="4 5">
    <name type="scientific">Schaalia georgiae F0490</name>
    <dbReference type="NCBI Taxonomy" id="1125717"/>
    <lineage>
        <taxon>Bacteria</taxon>
        <taxon>Bacillati</taxon>
        <taxon>Actinomycetota</taxon>
        <taxon>Actinomycetes</taxon>
        <taxon>Actinomycetales</taxon>
        <taxon>Actinomycetaceae</taxon>
        <taxon>Schaalia</taxon>
    </lineage>
</organism>
<feature type="domain" description="VanZ-like" evidence="3">
    <location>
        <begin position="84"/>
        <end position="228"/>
    </location>
</feature>
<dbReference type="PANTHER" id="PTHR36834">
    <property type="entry name" value="MEMBRANE PROTEIN-RELATED"/>
    <property type="match status" value="1"/>
</dbReference>
<dbReference type="PATRIC" id="fig|1125717.3.peg.1924"/>
<gene>
    <name evidence="4" type="ORF">HMPREF1317_0330</name>
</gene>
<dbReference type="OrthoDB" id="4822551at2"/>
<sequence>MNTAIHWAQDCLLFGAVAVVVVGAWWLWGARAPLTQSARPVRSAQSPQPVHPAQPFRSVRSAGGGAAPAPWMWRGRRLLPLLWALYVPGLLIFTLLPLPRDPARACASIIHWDNYVPFGSLVAVAQQFQDGQTLRAVLYGLSIGLNVLLFMPLGALGEASRPGDGAHGASGARRLWVWAGLGCALSCLIEFAQWTGLFGVVPCTYRVVDIDDVITNTLGTYLGAWLLPRLVRRSWFMRG</sequence>
<evidence type="ECO:0000259" key="3">
    <source>
        <dbReference type="Pfam" id="PF04892"/>
    </source>
</evidence>
<dbReference type="PANTHER" id="PTHR36834:SF1">
    <property type="entry name" value="INTEGRAL MEMBRANE PROTEIN"/>
    <property type="match status" value="1"/>
</dbReference>
<name>J0MNM5_9ACTO</name>
<evidence type="ECO:0000256" key="2">
    <source>
        <dbReference type="SAM" id="Phobius"/>
    </source>
</evidence>
<feature type="region of interest" description="Disordered" evidence="1">
    <location>
        <begin position="42"/>
        <end position="63"/>
    </location>
</feature>
<accession>J0MNM5</accession>
<dbReference type="EMBL" id="AKFS01000299">
    <property type="protein sequence ID" value="EJF35834.1"/>
    <property type="molecule type" value="Genomic_DNA"/>
</dbReference>
<evidence type="ECO:0000313" key="4">
    <source>
        <dbReference type="EMBL" id="EJF35834.1"/>
    </source>
</evidence>
<dbReference type="AlphaFoldDB" id="J0MNM5"/>
<keyword evidence="2" id="KW-0812">Transmembrane</keyword>
<dbReference type="Pfam" id="PF04892">
    <property type="entry name" value="VanZ"/>
    <property type="match status" value="1"/>
</dbReference>
<protein>
    <submittedName>
        <fullName evidence="4">VanZ-like protein</fullName>
    </submittedName>
</protein>
<dbReference type="Proteomes" id="UP000004578">
    <property type="component" value="Unassembled WGS sequence"/>
</dbReference>
<keyword evidence="2" id="KW-0472">Membrane</keyword>
<evidence type="ECO:0000256" key="1">
    <source>
        <dbReference type="SAM" id="MobiDB-lite"/>
    </source>
</evidence>
<dbReference type="InterPro" id="IPR053150">
    <property type="entry name" value="Teicoplanin_resist-assoc"/>
</dbReference>
<feature type="transmembrane region" description="Helical" evidence="2">
    <location>
        <begin position="176"/>
        <end position="201"/>
    </location>
</feature>
<dbReference type="InterPro" id="IPR006976">
    <property type="entry name" value="VanZ-like"/>
</dbReference>
<dbReference type="RefSeq" id="WP_005872643.1">
    <property type="nucleotide sequence ID" value="NZ_AKFS01000299.1"/>
</dbReference>
<feature type="transmembrane region" description="Helical" evidence="2">
    <location>
        <begin position="12"/>
        <end position="30"/>
    </location>
</feature>
<feature type="transmembrane region" description="Helical" evidence="2">
    <location>
        <begin position="78"/>
        <end position="98"/>
    </location>
</feature>
<reference evidence="4 5" key="1">
    <citation type="submission" date="2012-05" db="EMBL/GenBank/DDBJ databases">
        <authorList>
            <person name="Harkins D.M."/>
            <person name="Madupu R."/>
            <person name="Durkin A.S."/>
            <person name="Torralba M."/>
            <person name="Methe B."/>
            <person name="Sutton G.G."/>
            <person name="Nelson K.E."/>
        </authorList>
    </citation>
    <scope>NUCLEOTIDE SEQUENCE [LARGE SCALE GENOMIC DNA]</scope>
    <source>
        <strain evidence="4 5">F0490</strain>
    </source>
</reference>
<keyword evidence="2" id="KW-1133">Transmembrane helix</keyword>
<comment type="caution">
    <text evidence="4">The sequence shown here is derived from an EMBL/GenBank/DDBJ whole genome shotgun (WGS) entry which is preliminary data.</text>
</comment>
<feature type="transmembrane region" description="Helical" evidence="2">
    <location>
        <begin position="136"/>
        <end position="156"/>
    </location>
</feature>